<sequence>MAKKKKQKKLLKQMRRDYKANHEMNIGDLEDLAFIDPDSGFKSPNVNHHFQEFGAGRDILSEEEETANMLGLLRELAQRIQDEDTKAELEEAFGLVKALGISDESEKVQALEKLSQQYPENFAIQMAYIEATTTDFTYDRIPLYKSFTELIWQGLEEINFPSWAGSDSAGYLHGLALLLETYFDVGLWTLAAEILDLLDEFLFEKDCPEHLLYLAAATYCIIYQPERVLDIYEEKLATGVFDPGLNLYAVIASLEEWNLETANTLFKDLMERDSEFASHLASETWLQNTMEAVLTDFETPFSFALFPLLRFLADKEIIAKELTRMYQDFQGKLSLKQKSATVSPLPEFLEAEARFKLAQMFVSPALENLRLDKKRILTAAELQTFEDFAAWTEKEVLTIHGIGPTTIQQLKENGVVFRKE</sequence>
<name>A0A7X3G9N6_9STRE</name>
<accession>A0A7X3G9N6</accession>
<dbReference type="EMBL" id="WSRS01000107">
    <property type="protein sequence ID" value="MVX59669.1"/>
    <property type="molecule type" value="Genomic_DNA"/>
</dbReference>
<proteinExistence type="predicted"/>
<organism evidence="1 2">
    <name type="scientific">Streptococcus danieliae</name>
    <dbReference type="NCBI Taxonomy" id="747656"/>
    <lineage>
        <taxon>Bacteria</taxon>
        <taxon>Bacillati</taxon>
        <taxon>Bacillota</taxon>
        <taxon>Bacilli</taxon>
        <taxon>Lactobacillales</taxon>
        <taxon>Streptococcaceae</taxon>
        <taxon>Streptococcus</taxon>
    </lineage>
</organism>
<dbReference type="AlphaFoldDB" id="A0A7X3G9N6"/>
<comment type="caution">
    <text evidence="1">The sequence shown here is derived from an EMBL/GenBank/DDBJ whole genome shotgun (WGS) entry which is preliminary data.</text>
</comment>
<protein>
    <submittedName>
        <fullName evidence="1">Uncharacterized protein</fullName>
    </submittedName>
</protein>
<dbReference type="RefSeq" id="WP_160333416.1">
    <property type="nucleotide sequence ID" value="NZ_WSRS01000107.1"/>
</dbReference>
<gene>
    <name evidence="1" type="ORF">E5983_08525</name>
</gene>
<reference evidence="1 2" key="1">
    <citation type="submission" date="2019-12" db="EMBL/GenBank/DDBJ databases">
        <title>Microbes associate with the intestines of laboratory mice.</title>
        <authorList>
            <person name="Navarre W."/>
            <person name="Wong E."/>
        </authorList>
    </citation>
    <scope>NUCLEOTIDE SEQUENCE [LARGE SCALE GENOMIC DNA]</scope>
    <source>
        <strain evidence="1 2">NM51_B2-22</strain>
    </source>
</reference>
<evidence type="ECO:0000313" key="2">
    <source>
        <dbReference type="Proteomes" id="UP000461595"/>
    </source>
</evidence>
<dbReference type="Proteomes" id="UP000461595">
    <property type="component" value="Unassembled WGS sequence"/>
</dbReference>
<dbReference type="OrthoDB" id="2209931at2"/>
<evidence type="ECO:0000313" key="1">
    <source>
        <dbReference type="EMBL" id="MVX59669.1"/>
    </source>
</evidence>